<dbReference type="InterPro" id="IPR012675">
    <property type="entry name" value="Beta-grasp_dom_sf"/>
</dbReference>
<dbReference type="SUPFAM" id="SSF54665">
    <property type="entry name" value="CO dehydrogenase molybdoprotein N-domain-like"/>
    <property type="match status" value="1"/>
</dbReference>
<proteinExistence type="inferred from homology"/>
<dbReference type="SUPFAM" id="SSF54292">
    <property type="entry name" value="2Fe-2S ferredoxin-like"/>
    <property type="match status" value="1"/>
</dbReference>
<dbReference type="SUPFAM" id="SSF47741">
    <property type="entry name" value="CO dehydrogenase ISP C-domain like"/>
    <property type="match status" value="1"/>
</dbReference>
<dbReference type="InterPro" id="IPR008274">
    <property type="entry name" value="AldOxase/xan_DH_MoCoBD1"/>
</dbReference>
<dbReference type="Pfam" id="PF01315">
    <property type="entry name" value="Ald_Xan_dh_C"/>
    <property type="match status" value="1"/>
</dbReference>
<dbReference type="PROSITE" id="PS00197">
    <property type="entry name" value="2FE2S_FER_1"/>
    <property type="match status" value="1"/>
</dbReference>
<evidence type="ECO:0000256" key="4">
    <source>
        <dbReference type="ARBA" id="ARBA00023004"/>
    </source>
</evidence>
<dbReference type="Pfam" id="PF01799">
    <property type="entry name" value="Fer2_2"/>
    <property type="match status" value="1"/>
</dbReference>
<name>A0A7X2PDV8_9SPIO</name>
<dbReference type="InterPro" id="IPR002888">
    <property type="entry name" value="2Fe-2S-bd"/>
</dbReference>
<dbReference type="InterPro" id="IPR036010">
    <property type="entry name" value="2Fe-2S_ferredoxin-like_sf"/>
</dbReference>
<dbReference type="Gene3D" id="1.10.150.120">
    <property type="entry name" value="[2Fe-2S]-binding domain"/>
    <property type="match status" value="1"/>
</dbReference>
<dbReference type="InterPro" id="IPR001041">
    <property type="entry name" value="2Fe-2S_ferredoxin-type"/>
</dbReference>
<sequence length="850" mass="93052">MFLLSVNSKEYCSNEDKKLLTFLRDDLHLTGTKDGCSEGACGACTIIVDGKATRACVFTLSKLQGKKITTIEGLTQREREVYSYCFGKCGAVQCGYCIPGMVMSAKALLDVNLNPTREDVKKAIRGNICRCTGYVKIENAILLAADYFRNNREVVFDNSDGSLGSSFMRVDAIAKTLGEGIYVDDITLKDMCYAKAVRAKYPRARVKKIDASKALNDPRCIAVITADDVPYNRHGHLKKDWPVLIKEGELTHYIGDAICLVVTDQKNALEELCSLVEVEYDILPGVYDVHEAIKDEILVHEGESNLMRKEHIIRGNAHEALERSKYKVHETFTTPHTEHAFMEMEAAIACWDDKEGITLFTGSQSVYDELHEITKILNLPEDKVHCISQLVGGGFGGKEDMSVQHHAALATYITHRPVKVKLTRKESLEIHPKRHPMEMELTLGCDENGYLTGLECTILADTGAYASLGGPVLQRACTHAAGPYNYQNIDITGIALYTNNVPSGAFRGFGVTQSCFAIESAINKLCKLINMDPFEFRMQNALKPGDTMPNGQIASEDTGIIECLEKIKPYYDMYPTAGIACALKNSGVGVGVPDTGRCILSIENNIVHIRTSAACMGQGLATVVLQICIETTKLPASQFIVEAPDTRRTPNSGTSTASRQTAFTGEATRRAAEKLKAALEGSKLEDLEGQEFYGEFCYETDPITSTKPHPISHLAYSYSAQLVVLDDSGKVERVIAVCDAGKVINQLSIEGQIEGGVVMGLGYALTENFISEQGYVKSKYGTLGLLRATDIPEIEVELVHAKGYGMAAYGAKGVGELCTIPTAPAVAHAYYKRDGIFRTALPLEKTAYRK</sequence>
<dbReference type="InterPro" id="IPR000674">
    <property type="entry name" value="Ald_Oxase/Xan_DH_a/b"/>
</dbReference>
<feature type="domain" description="2Fe-2S ferredoxin-type" evidence="5">
    <location>
        <begin position="1"/>
        <end position="74"/>
    </location>
</feature>
<reference evidence="6 7" key="1">
    <citation type="submission" date="2019-08" db="EMBL/GenBank/DDBJ databases">
        <title>In-depth cultivation of the pig gut microbiome towards novel bacterial diversity and tailored functional studies.</title>
        <authorList>
            <person name="Wylensek D."/>
            <person name="Hitch T.C.A."/>
            <person name="Clavel T."/>
        </authorList>
    </citation>
    <scope>NUCLEOTIDE SEQUENCE [LARGE SCALE GENOMIC DNA]</scope>
    <source>
        <strain evidence="6 7">NM-380-WT-3C1</strain>
    </source>
</reference>
<comment type="caution">
    <text evidence="6">The sequence shown here is derived from an EMBL/GenBank/DDBJ whole genome shotgun (WGS) entry which is preliminary data.</text>
</comment>
<keyword evidence="3 6" id="KW-0560">Oxidoreductase</keyword>
<dbReference type="Gene3D" id="3.90.1170.50">
    <property type="entry name" value="Aldehyde oxidase/xanthine dehydrogenase, a/b hammerhead"/>
    <property type="match status" value="1"/>
</dbReference>
<dbReference type="InterPro" id="IPR017697">
    <property type="entry name" value="Xdh"/>
</dbReference>
<dbReference type="InterPro" id="IPR037165">
    <property type="entry name" value="AldOxase/xan_DH_Mopterin-bd_sf"/>
</dbReference>
<evidence type="ECO:0000256" key="1">
    <source>
        <dbReference type="ARBA" id="ARBA00006849"/>
    </source>
</evidence>
<accession>A0A7X2PDV8</accession>
<dbReference type="Gene3D" id="3.30.365.10">
    <property type="entry name" value="Aldehyde oxidase/xanthine dehydrogenase, molybdopterin binding domain"/>
    <property type="match status" value="4"/>
</dbReference>
<keyword evidence="2" id="KW-0479">Metal-binding</keyword>
<dbReference type="EMBL" id="VUNN01000023">
    <property type="protein sequence ID" value="MSU07036.1"/>
    <property type="molecule type" value="Genomic_DNA"/>
</dbReference>
<dbReference type="Pfam" id="PF20256">
    <property type="entry name" value="MoCoBD_2"/>
    <property type="match status" value="1"/>
</dbReference>
<dbReference type="SUPFAM" id="SSF56003">
    <property type="entry name" value="Molybdenum cofactor-binding domain"/>
    <property type="match status" value="1"/>
</dbReference>
<comment type="similarity">
    <text evidence="1">Belongs to the xanthine dehydrogenase family.</text>
</comment>
<protein>
    <submittedName>
        <fullName evidence="6">Selenium-dependent xanthine dehydrogenase</fullName>
        <ecNumber evidence="6">1.17.1.4</ecNumber>
    </submittedName>
</protein>
<evidence type="ECO:0000256" key="3">
    <source>
        <dbReference type="ARBA" id="ARBA00023002"/>
    </source>
</evidence>
<evidence type="ECO:0000256" key="2">
    <source>
        <dbReference type="ARBA" id="ARBA00022723"/>
    </source>
</evidence>
<evidence type="ECO:0000259" key="5">
    <source>
        <dbReference type="PROSITE" id="PS51085"/>
    </source>
</evidence>
<dbReference type="InterPro" id="IPR016208">
    <property type="entry name" value="Ald_Oxase/xanthine_DH-like"/>
</dbReference>
<dbReference type="InterPro" id="IPR046867">
    <property type="entry name" value="AldOxase/xan_DH_MoCoBD2"/>
</dbReference>
<dbReference type="InterPro" id="IPR036856">
    <property type="entry name" value="Ald_Oxase/Xan_DH_a/b_sf"/>
</dbReference>
<organism evidence="6 7">
    <name type="scientific">Bullifex porci</name>
    <dbReference type="NCBI Taxonomy" id="2606638"/>
    <lineage>
        <taxon>Bacteria</taxon>
        <taxon>Pseudomonadati</taxon>
        <taxon>Spirochaetota</taxon>
        <taxon>Spirochaetia</taxon>
        <taxon>Spirochaetales</taxon>
        <taxon>Spirochaetaceae</taxon>
        <taxon>Bullifex</taxon>
    </lineage>
</organism>
<dbReference type="GO" id="GO:0004854">
    <property type="term" value="F:xanthine dehydrogenase activity"/>
    <property type="evidence" value="ECO:0007669"/>
    <property type="project" value="UniProtKB-EC"/>
</dbReference>
<evidence type="ECO:0000313" key="7">
    <source>
        <dbReference type="Proteomes" id="UP000460549"/>
    </source>
</evidence>
<dbReference type="AlphaFoldDB" id="A0A7X2PDV8"/>
<dbReference type="PANTHER" id="PTHR11908">
    <property type="entry name" value="XANTHINE DEHYDROGENASE"/>
    <property type="match status" value="1"/>
</dbReference>
<dbReference type="Proteomes" id="UP000460549">
    <property type="component" value="Unassembled WGS sequence"/>
</dbReference>
<dbReference type="GO" id="GO:0051537">
    <property type="term" value="F:2 iron, 2 sulfur cluster binding"/>
    <property type="evidence" value="ECO:0007669"/>
    <property type="project" value="InterPro"/>
</dbReference>
<dbReference type="PANTHER" id="PTHR11908:SF157">
    <property type="entry name" value="XANTHINE DEHYDROGENASE SUBUNIT D-RELATED"/>
    <property type="match status" value="1"/>
</dbReference>
<dbReference type="SMART" id="SM01008">
    <property type="entry name" value="Ald_Xan_dh_C"/>
    <property type="match status" value="1"/>
</dbReference>
<dbReference type="NCBIfam" id="TIGR03311">
    <property type="entry name" value="Se_dep_XDH"/>
    <property type="match status" value="1"/>
</dbReference>
<dbReference type="GO" id="GO:0005506">
    <property type="term" value="F:iron ion binding"/>
    <property type="evidence" value="ECO:0007669"/>
    <property type="project" value="InterPro"/>
</dbReference>
<keyword evidence="4" id="KW-0408">Iron</keyword>
<dbReference type="InterPro" id="IPR006058">
    <property type="entry name" value="2Fe2S_fd_BS"/>
</dbReference>
<dbReference type="PROSITE" id="PS51085">
    <property type="entry name" value="2FE2S_FER_2"/>
    <property type="match status" value="1"/>
</dbReference>
<dbReference type="EC" id="1.17.1.4" evidence="6"/>
<dbReference type="Pfam" id="PF02738">
    <property type="entry name" value="MoCoBD_1"/>
    <property type="match status" value="1"/>
</dbReference>
<keyword evidence="7" id="KW-1185">Reference proteome</keyword>
<dbReference type="InterPro" id="IPR036884">
    <property type="entry name" value="2Fe-2S-bd_dom_sf"/>
</dbReference>
<dbReference type="Pfam" id="PF00111">
    <property type="entry name" value="Fer2"/>
    <property type="match status" value="1"/>
</dbReference>
<dbReference type="Gene3D" id="3.10.20.30">
    <property type="match status" value="1"/>
</dbReference>
<evidence type="ECO:0000313" key="6">
    <source>
        <dbReference type="EMBL" id="MSU07036.1"/>
    </source>
</evidence>
<gene>
    <name evidence="6" type="primary">xdh</name>
    <name evidence="6" type="ORF">FYJ80_09690</name>
</gene>